<evidence type="ECO:0000256" key="1">
    <source>
        <dbReference type="ARBA" id="ARBA00022801"/>
    </source>
</evidence>
<evidence type="ECO:0000259" key="3">
    <source>
        <dbReference type="SMART" id="SM00065"/>
    </source>
</evidence>
<dbReference type="SMART" id="SM00065">
    <property type="entry name" value="GAF"/>
    <property type="match status" value="1"/>
</dbReference>
<dbReference type="InterPro" id="IPR029016">
    <property type="entry name" value="GAF-like_dom_sf"/>
</dbReference>
<accession>A0ABP6SKI2</accession>
<proteinExistence type="predicted"/>
<protein>
    <recommendedName>
        <fullName evidence="7">GAF domain-containing protein</fullName>
    </recommendedName>
</protein>
<evidence type="ECO:0000313" key="6">
    <source>
        <dbReference type="Proteomes" id="UP001499990"/>
    </source>
</evidence>
<dbReference type="SUPFAM" id="SSF55781">
    <property type="entry name" value="GAF domain-like"/>
    <property type="match status" value="2"/>
</dbReference>
<evidence type="ECO:0000259" key="4">
    <source>
        <dbReference type="SMART" id="SM00331"/>
    </source>
</evidence>
<dbReference type="Pfam" id="PF13185">
    <property type="entry name" value="GAF_2"/>
    <property type="match status" value="1"/>
</dbReference>
<dbReference type="PANTHER" id="PTHR43156:SF2">
    <property type="entry name" value="STAGE II SPORULATION PROTEIN E"/>
    <property type="match status" value="1"/>
</dbReference>
<evidence type="ECO:0000313" key="5">
    <source>
        <dbReference type="EMBL" id="GAA3378871.1"/>
    </source>
</evidence>
<dbReference type="Pfam" id="PF07228">
    <property type="entry name" value="SpoIIE"/>
    <property type="match status" value="1"/>
</dbReference>
<evidence type="ECO:0008006" key="7">
    <source>
        <dbReference type="Google" id="ProtNLM"/>
    </source>
</evidence>
<reference evidence="6" key="1">
    <citation type="journal article" date="2019" name="Int. J. Syst. Evol. Microbiol.">
        <title>The Global Catalogue of Microorganisms (GCM) 10K type strain sequencing project: providing services to taxonomists for standard genome sequencing and annotation.</title>
        <authorList>
            <consortium name="The Broad Institute Genomics Platform"/>
            <consortium name="The Broad Institute Genome Sequencing Center for Infectious Disease"/>
            <person name="Wu L."/>
            <person name="Ma J."/>
        </authorList>
    </citation>
    <scope>NUCLEOTIDE SEQUENCE [LARGE SCALE GENOMIC DNA]</scope>
    <source>
        <strain evidence="6">JCM 9651</strain>
    </source>
</reference>
<dbReference type="InterPro" id="IPR036457">
    <property type="entry name" value="PPM-type-like_dom_sf"/>
</dbReference>
<evidence type="ECO:0000256" key="2">
    <source>
        <dbReference type="SAM" id="MobiDB-lite"/>
    </source>
</evidence>
<dbReference type="InterPro" id="IPR003594">
    <property type="entry name" value="HATPase_dom"/>
</dbReference>
<feature type="region of interest" description="Disordered" evidence="2">
    <location>
        <begin position="710"/>
        <end position="735"/>
    </location>
</feature>
<dbReference type="InterPro" id="IPR003018">
    <property type="entry name" value="GAF"/>
</dbReference>
<dbReference type="Proteomes" id="UP001499990">
    <property type="component" value="Unassembled WGS sequence"/>
</dbReference>
<feature type="domain" description="PPM-type phosphatase" evidence="4">
    <location>
        <begin position="418"/>
        <end position="630"/>
    </location>
</feature>
<dbReference type="Gene3D" id="3.60.40.10">
    <property type="entry name" value="PPM-type phosphatase domain"/>
    <property type="match status" value="1"/>
</dbReference>
<dbReference type="EMBL" id="BAAAYL010000001">
    <property type="protein sequence ID" value="GAA3378871.1"/>
    <property type="molecule type" value="Genomic_DNA"/>
</dbReference>
<keyword evidence="6" id="KW-1185">Reference proteome</keyword>
<dbReference type="SMART" id="SM00331">
    <property type="entry name" value="PP2C_SIG"/>
    <property type="match status" value="1"/>
</dbReference>
<sequence>MRDGREVGRMTRPGEGPRFGRNCRLAQGGAAAWTSADPGEAALRGRDTFIADVLRRTIERLGAHSAIAYLLEVQAENLRPAVVSGAPPVIFTLPDVIRPDDPFASAEAFRTGRFVEAPNLDPARLADPRLALGVNFPYTVASVPLDGRCRRFGVLTVVWVPPRTAPVPQDEGQWLSDTGAQLGAVLQDLTDHGVPPQAGPMPVLVPVFRPPPADTGETGRTGSRLPQLPGARALTYMYQVHKLAAALSRAVTVTDVVETVQQRVAVAFGADAFVLGYESGGRLWLAGHSGLSRETVRQLHGSGLSVDTPAGRVLRTGEPLYADSREELTSACREAVGDGMEACAWVPLTADGRPVAACALEFRRPRRFGSEDRAVLAMMAGLLGLALERARLGEQQRALARSLQHRLLPPAHSPVPQVTTTARYLPASNTAELGGDWYDVIELPQGQVGLVIGDVEGHSVESTVIMGQLRSAVRAYACEGHTSATVLERSSRLLEALDTGLMATCCFVRLDTATGTAEIASAGHPPPLLHCPGGDTVVVELPTNVPLGIPNPESYRAVEVTLSAGTLLMLYTDGLTERSGPDPVSGAHALFASLSPGPADQPDGLADQLLSRIQGFGPRHDDAAVLLARYEGVHGDRSPRVSHHRVHRHDLGAVRGARRFVRDNLEAWGLGSVSDVFQLITSEVVTNALIHADSDVELHLRGYADHARLDVRDSGSTPPVPSSITQRDEDANSRAEHGRGLVIVESLVSQWGTFPSGSGKTVWFELSADTNPAA</sequence>
<feature type="domain" description="GAF" evidence="3">
    <location>
        <begin position="252"/>
        <end position="397"/>
    </location>
</feature>
<name>A0ABP6SKI2_9ACTN</name>
<keyword evidence="1" id="KW-0378">Hydrolase</keyword>
<feature type="compositionally biased region" description="Polar residues" evidence="2">
    <location>
        <begin position="714"/>
        <end position="725"/>
    </location>
</feature>
<dbReference type="SUPFAM" id="SSF81606">
    <property type="entry name" value="PP2C-like"/>
    <property type="match status" value="1"/>
</dbReference>
<dbReference type="Pfam" id="PF13581">
    <property type="entry name" value="HATPase_c_2"/>
    <property type="match status" value="1"/>
</dbReference>
<dbReference type="InterPro" id="IPR001932">
    <property type="entry name" value="PPM-type_phosphatase-like_dom"/>
</dbReference>
<dbReference type="PANTHER" id="PTHR43156">
    <property type="entry name" value="STAGE II SPORULATION PROTEIN E-RELATED"/>
    <property type="match status" value="1"/>
</dbReference>
<gene>
    <name evidence="5" type="ORF">GCM10020367_60140</name>
</gene>
<dbReference type="SUPFAM" id="SSF55874">
    <property type="entry name" value="ATPase domain of HSP90 chaperone/DNA topoisomerase II/histidine kinase"/>
    <property type="match status" value="1"/>
</dbReference>
<dbReference type="Gene3D" id="3.30.565.10">
    <property type="entry name" value="Histidine kinase-like ATPase, C-terminal domain"/>
    <property type="match status" value="1"/>
</dbReference>
<feature type="compositionally biased region" description="Basic and acidic residues" evidence="2">
    <location>
        <begin position="726"/>
        <end position="735"/>
    </location>
</feature>
<dbReference type="Gene3D" id="3.30.450.40">
    <property type="match status" value="2"/>
</dbReference>
<dbReference type="InterPro" id="IPR036890">
    <property type="entry name" value="HATPase_C_sf"/>
</dbReference>
<comment type="caution">
    <text evidence="5">The sequence shown here is derived from an EMBL/GenBank/DDBJ whole genome shotgun (WGS) entry which is preliminary data.</text>
</comment>
<dbReference type="CDD" id="cd16936">
    <property type="entry name" value="HATPase_RsbW-like"/>
    <property type="match status" value="1"/>
</dbReference>
<dbReference type="InterPro" id="IPR052016">
    <property type="entry name" value="Bact_Sigma-Reg"/>
</dbReference>
<organism evidence="5 6">
    <name type="scientific">Streptomyces sannanensis</name>
    <dbReference type="NCBI Taxonomy" id="285536"/>
    <lineage>
        <taxon>Bacteria</taxon>
        <taxon>Bacillati</taxon>
        <taxon>Actinomycetota</taxon>
        <taxon>Actinomycetes</taxon>
        <taxon>Kitasatosporales</taxon>
        <taxon>Streptomycetaceae</taxon>
        <taxon>Streptomyces</taxon>
    </lineage>
</organism>